<keyword evidence="9" id="KW-0732">Signal</keyword>
<comment type="cofactor">
    <cofactor evidence="7">
        <name>heme</name>
        <dbReference type="ChEBI" id="CHEBI:30413"/>
    </cofactor>
</comment>
<proteinExistence type="inferred from homology"/>
<comment type="similarity">
    <text evidence="1 8">Belongs to the cytochrome P450 family.</text>
</comment>
<dbReference type="GO" id="GO:0005506">
    <property type="term" value="F:iron ion binding"/>
    <property type="evidence" value="ECO:0007669"/>
    <property type="project" value="InterPro"/>
</dbReference>
<dbReference type="InterPro" id="IPR017972">
    <property type="entry name" value="Cyt_P450_CS"/>
</dbReference>
<dbReference type="InterPro" id="IPR002401">
    <property type="entry name" value="Cyt_P450_E_grp-I"/>
</dbReference>
<evidence type="ECO:0000256" key="7">
    <source>
        <dbReference type="PIRSR" id="PIRSR602401-1"/>
    </source>
</evidence>
<dbReference type="SUPFAM" id="SSF48264">
    <property type="entry name" value="Cytochrome P450"/>
    <property type="match status" value="1"/>
</dbReference>
<name>A0AAF0XE46_DAUCS</name>
<protein>
    <recommendedName>
        <fullName evidence="12">Geraniol 10-hydroxylase</fullName>
    </recommendedName>
</protein>
<evidence type="ECO:0000256" key="1">
    <source>
        <dbReference type="ARBA" id="ARBA00010617"/>
    </source>
</evidence>
<dbReference type="PANTHER" id="PTHR47950">
    <property type="entry name" value="CYTOCHROME P450, FAMILY 76, SUBFAMILY C, POLYPEPTIDE 5-RELATED"/>
    <property type="match status" value="1"/>
</dbReference>
<feature type="signal peptide" evidence="9">
    <location>
        <begin position="1"/>
        <end position="27"/>
    </location>
</feature>
<dbReference type="CDD" id="cd11073">
    <property type="entry name" value="CYP76-like"/>
    <property type="match status" value="1"/>
</dbReference>
<dbReference type="FunFam" id="1.10.630.10:FF:000007">
    <property type="entry name" value="Cytochrome P450 76C4"/>
    <property type="match status" value="1"/>
</dbReference>
<dbReference type="Pfam" id="PF00067">
    <property type="entry name" value="p450"/>
    <property type="match status" value="1"/>
</dbReference>
<accession>A0AAF0XE46</accession>
<evidence type="ECO:0000256" key="2">
    <source>
        <dbReference type="ARBA" id="ARBA00022617"/>
    </source>
</evidence>
<dbReference type="PROSITE" id="PS00086">
    <property type="entry name" value="CYTOCHROME_P450"/>
    <property type="match status" value="1"/>
</dbReference>
<dbReference type="InterPro" id="IPR036396">
    <property type="entry name" value="Cyt_P450_sf"/>
</dbReference>
<keyword evidence="5 7" id="KW-0408">Iron</keyword>
<evidence type="ECO:0000256" key="8">
    <source>
        <dbReference type="RuleBase" id="RU000461"/>
    </source>
</evidence>
<dbReference type="PANTHER" id="PTHR47950:SF4">
    <property type="entry name" value="GERANIOL 8-HYDROXYLASE-LIKE"/>
    <property type="match status" value="1"/>
</dbReference>
<evidence type="ECO:0000313" key="11">
    <source>
        <dbReference type="Proteomes" id="UP000077755"/>
    </source>
</evidence>
<sequence>MEIFLISLLCILLAFSLFLLRKNHVKAVQKLPPGPSPLPLIGNIHHLGKQPHKSLAKLAKVYGPIMSLRLGRITTIVITSPTAAREVLQKQDLAFSTRPLPDAIRARDHFKSSVAWLPVGSQWRNLRKIMSSHIFTTSKLDASHHLRMNKVQELVGYVNKCSERGEAVDIGCAAFQTALNLLSNTMFSKDMADPYHGSDTKEFKDTVWNIMKEAGTPNFVDYFPILRSFDPQGIRGRSSVGFGKVIKLFDGMVNERLELKKLGDSEDSTSTDVLDELLKLLRTNEIEKRHANHLLTDLFIAGTDTTSGTVEWAMAEVLRKPETVLAKAKAELNQVIGKGKMVEEADISKLTYLQCIVKESARLHPPVPFLLPRQVTEDVELSGYIIPKNSQVLVNVWAFGRDPTLWENPLSFQPERFMDSKVDVYGHDLELIPFGAGRRKCPGLPLAMRMVPMMVGSLINCFDWKLEGGIAPGDLDMEDKFGITLAKLHPLRAVATPVVP</sequence>
<dbReference type="EMBL" id="CP093348">
    <property type="protein sequence ID" value="WOH05427.1"/>
    <property type="molecule type" value="Genomic_DNA"/>
</dbReference>
<keyword evidence="11" id="KW-1185">Reference proteome</keyword>
<evidence type="ECO:0000256" key="4">
    <source>
        <dbReference type="ARBA" id="ARBA00023002"/>
    </source>
</evidence>
<evidence type="ECO:0000256" key="9">
    <source>
        <dbReference type="SAM" id="SignalP"/>
    </source>
</evidence>
<evidence type="ECO:0000256" key="5">
    <source>
        <dbReference type="ARBA" id="ARBA00023004"/>
    </source>
</evidence>
<dbReference type="GO" id="GO:0020037">
    <property type="term" value="F:heme binding"/>
    <property type="evidence" value="ECO:0007669"/>
    <property type="project" value="InterPro"/>
</dbReference>
<dbReference type="KEGG" id="dcr:108227468"/>
<evidence type="ECO:0008006" key="12">
    <source>
        <dbReference type="Google" id="ProtNLM"/>
    </source>
</evidence>
<evidence type="ECO:0000256" key="3">
    <source>
        <dbReference type="ARBA" id="ARBA00022723"/>
    </source>
</evidence>
<dbReference type="InterPro" id="IPR001128">
    <property type="entry name" value="Cyt_P450"/>
</dbReference>
<dbReference type="GO" id="GO:0004497">
    <property type="term" value="F:monooxygenase activity"/>
    <property type="evidence" value="ECO:0007669"/>
    <property type="project" value="UniProtKB-KW"/>
</dbReference>
<dbReference type="Gene3D" id="1.10.630.10">
    <property type="entry name" value="Cytochrome P450"/>
    <property type="match status" value="1"/>
</dbReference>
<keyword evidence="2 7" id="KW-0349">Heme</keyword>
<dbReference type="AlphaFoldDB" id="A0AAF0XE46"/>
<dbReference type="PRINTS" id="PR00385">
    <property type="entry name" value="P450"/>
</dbReference>
<dbReference type="Proteomes" id="UP000077755">
    <property type="component" value="Chromosome 6"/>
</dbReference>
<evidence type="ECO:0000256" key="6">
    <source>
        <dbReference type="ARBA" id="ARBA00023033"/>
    </source>
</evidence>
<evidence type="ECO:0000313" key="10">
    <source>
        <dbReference type="EMBL" id="WOH05427.1"/>
    </source>
</evidence>
<dbReference type="GO" id="GO:0016705">
    <property type="term" value="F:oxidoreductase activity, acting on paired donors, with incorporation or reduction of molecular oxygen"/>
    <property type="evidence" value="ECO:0007669"/>
    <property type="project" value="InterPro"/>
</dbReference>
<reference evidence="10" key="2">
    <citation type="submission" date="2022-03" db="EMBL/GenBank/DDBJ databases">
        <title>Draft title - Genomic analysis of global carrot germplasm unveils the trajectory of domestication and the origin of high carotenoid orange carrot.</title>
        <authorList>
            <person name="Iorizzo M."/>
            <person name="Ellison S."/>
            <person name="Senalik D."/>
            <person name="Macko-Podgorni A."/>
            <person name="Grzebelus D."/>
            <person name="Bostan H."/>
            <person name="Rolling W."/>
            <person name="Curaba J."/>
            <person name="Simon P."/>
        </authorList>
    </citation>
    <scope>NUCLEOTIDE SEQUENCE</scope>
    <source>
        <tissue evidence="10">Leaf</tissue>
    </source>
</reference>
<keyword evidence="6 8" id="KW-0503">Monooxygenase</keyword>
<dbReference type="PRINTS" id="PR00463">
    <property type="entry name" value="EP450I"/>
</dbReference>
<gene>
    <name evidence="10" type="ORF">DCAR_0624843</name>
</gene>
<keyword evidence="3 7" id="KW-0479">Metal-binding</keyword>
<feature type="binding site" description="axial binding residue" evidence="7">
    <location>
        <position position="441"/>
    </location>
    <ligand>
        <name>heme</name>
        <dbReference type="ChEBI" id="CHEBI:30413"/>
    </ligand>
    <ligandPart>
        <name>Fe</name>
        <dbReference type="ChEBI" id="CHEBI:18248"/>
    </ligandPart>
</feature>
<feature type="chain" id="PRO_5042276549" description="Geraniol 10-hydroxylase" evidence="9">
    <location>
        <begin position="28"/>
        <end position="500"/>
    </location>
</feature>
<keyword evidence="4 8" id="KW-0560">Oxidoreductase</keyword>
<organism evidence="10 11">
    <name type="scientific">Daucus carota subsp. sativus</name>
    <name type="common">Carrot</name>
    <dbReference type="NCBI Taxonomy" id="79200"/>
    <lineage>
        <taxon>Eukaryota</taxon>
        <taxon>Viridiplantae</taxon>
        <taxon>Streptophyta</taxon>
        <taxon>Embryophyta</taxon>
        <taxon>Tracheophyta</taxon>
        <taxon>Spermatophyta</taxon>
        <taxon>Magnoliopsida</taxon>
        <taxon>eudicotyledons</taxon>
        <taxon>Gunneridae</taxon>
        <taxon>Pentapetalae</taxon>
        <taxon>asterids</taxon>
        <taxon>campanulids</taxon>
        <taxon>Apiales</taxon>
        <taxon>Apiaceae</taxon>
        <taxon>Apioideae</taxon>
        <taxon>Scandiceae</taxon>
        <taxon>Daucinae</taxon>
        <taxon>Daucus</taxon>
        <taxon>Daucus sect. Daucus</taxon>
    </lineage>
</organism>
<reference evidence="10" key="1">
    <citation type="journal article" date="2016" name="Nat. Genet.">
        <title>A high-quality carrot genome assembly provides new insights into carotenoid accumulation and asterid genome evolution.</title>
        <authorList>
            <person name="Iorizzo M."/>
            <person name="Ellison S."/>
            <person name="Senalik D."/>
            <person name="Zeng P."/>
            <person name="Satapoomin P."/>
            <person name="Huang J."/>
            <person name="Bowman M."/>
            <person name="Iovene M."/>
            <person name="Sanseverino W."/>
            <person name="Cavagnaro P."/>
            <person name="Yildiz M."/>
            <person name="Macko-Podgorni A."/>
            <person name="Moranska E."/>
            <person name="Grzebelus E."/>
            <person name="Grzebelus D."/>
            <person name="Ashrafi H."/>
            <person name="Zheng Z."/>
            <person name="Cheng S."/>
            <person name="Spooner D."/>
            <person name="Van Deynze A."/>
            <person name="Simon P."/>
        </authorList>
    </citation>
    <scope>NUCLEOTIDE SEQUENCE</scope>
    <source>
        <tissue evidence="10">Leaf</tissue>
    </source>
</reference>